<dbReference type="PROSITE" id="PS00217">
    <property type="entry name" value="SUGAR_TRANSPORT_2"/>
    <property type="match status" value="1"/>
</dbReference>
<evidence type="ECO:0000256" key="4">
    <source>
        <dbReference type="ARBA" id="ARBA00023136"/>
    </source>
</evidence>
<dbReference type="GO" id="GO:0016020">
    <property type="term" value="C:membrane"/>
    <property type="evidence" value="ECO:0007669"/>
    <property type="project" value="UniProtKB-SubCell"/>
</dbReference>
<name>A0A0C2YAG0_HEBCY</name>
<reference evidence="7 8" key="1">
    <citation type="submission" date="2014-04" db="EMBL/GenBank/DDBJ databases">
        <authorList>
            <consortium name="DOE Joint Genome Institute"/>
            <person name="Kuo A."/>
            <person name="Gay G."/>
            <person name="Dore J."/>
            <person name="Kohler A."/>
            <person name="Nagy L.G."/>
            <person name="Floudas D."/>
            <person name="Copeland A."/>
            <person name="Barry K.W."/>
            <person name="Cichocki N."/>
            <person name="Veneault-Fourrey C."/>
            <person name="LaButti K."/>
            <person name="Lindquist E.A."/>
            <person name="Lipzen A."/>
            <person name="Lundell T."/>
            <person name="Morin E."/>
            <person name="Murat C."/>
            <person name="Sun H."/>
            <person name="Tunlid A."/>
            <person name="Henrissat B."/>
            <person name="Grigoriev I.V."/>
            <person name="Hibbett D.S."/>
            <person name="Martin F."/>
            <person name="Nordberg H.P."/>
            <person name="Cantor M.N."/>
            <person name="Hua S.X."/>
        </authorList>
    </citation>
    <scope>NUCLEOTIDE SEQUENCE [LARGE SCALE GENOMIC DNA]</scope>
    <source>
        <strain evidence="8">h7</strain>
    </source>
</reference>
<evidence type="ECO:0000256" key="1">
    <source>
        <dbReference type="ARBA" id="ARBA00004141"/>
    </source>
</evidence>
<dbReference type="Pfam" id="PF00083">
    <property type="entry name" value="Sugar_tr"/>
    <property type="match status" value="1"/>
</dbReference>
<protein>
    <recommendedName>
        <fullName evidence="6">Major facilitator superfamily (MFS) profile domain-containing protein</fullName>
    </recommendedName>
</protein>
<feature type="transmembrane region" description="Helical" evidence="5">
    <location>
        <begin position="201"/>
        <end position="221"/>
    </location>
</feature>
<feature type="transmembrane region" description="Helical" evidence="5">
    <location>
        <begin position="513"/>
        <end position="534"/>
    </location>
</feature>
<gene>
    <name evidence="7" type="ORF">M413DRAFT_448051</name>
</gene>
<dbReference type="CDD" id="cd17364">
    <property type="entry name" value="MFS_PhT"/>
    <property type="match status" value="1"/>
</dbReference>
<accession>A0A0C2YAG0</accession>
<dbReference type="InterPro" id="IPR005828">
    <property type="entry name" value="MFS_sugar_transport-like"/>
</dbReference>
<dbReference type="Proteomes" id="UP000053424">
    <property type="component" value="Unassembled WGS sequence"/>
</dbReference>
<feature type="transmembrane region" description="Helical" evidence="5">
    <location>
        <begin position="60"/>
        <end position="87"/>
    </location>
</feature>
<dbReference type="HOGENOM" id="CLU_001265_46_14_1"/>
<evidence type="ECO:0000256" key="3">
    <source>
        <dbReference type="ARBA" id="ARBA00022989"/>
    </source>
</evidence>
<sequence>MPSIIESEGSELGDAHWVQARESGIGNSQVETNYSDERRIAILAAADSAKLEWFHIKVSLVAGIGFFTDAYNIFAINIASVMIGYVYGGGDIPPRALTTTQDFCLKVATPVGTFVGQLVFGWLADVYGRRKMYGFELIIIIVATFGQAVLSGSSPTVHIVAMLAIWRTILGIGIGGDYPVSAVITSEFAAVDIRGRMMSSVFAAQGLGAFLAASVACAIIRGHEKAILAETSLDNLESIDFMWRLLLGLGAVPGVFALYFRFTIPETPRFTMDIKQNVERASRDIKMSLRVGEDVAVGEDAPEDIGIRRNTLPNFWDYFKRRENWLVLFGTAYSWFALDVAFYGLGFNSAKILRTIGYGGPSKDPDPGSVGDVLREIVDNLQKISIGNLILVSVSLPGYLFAVLSIDRVGRKTIQYMGFAMLTIIFVIMAGAYNVLVDTQSGLKAFFALYCFANFFQNFGPNTTTFIIPGELFPTRYRSTAHGISAATGKFGAIIGQIVFSVSESKGSNYRSIQIALGVFGLFMFTGLLSTLLIPETKKKSLEVLSNDTQTVSGKGKSRRRGF</sequence>
<feature type="transmembrane region" description="Helical" evidence="5">
    <location>
        <begin position="384"/>
        <end position="404"/>
    </location>
</feature>
<feature type="domain" description="Major facilitator superfamily (MFS) profile" evidence="6">
    <location>
        <begin position="58"/>
        <end position="539"/>
    </location>
</feature>
<dbReference type="EMBL" id="KN831793">
    <property type="protein sequence ID" value="KIM38007.1"/>
    <property type="molecule type" value="Genomic_DNA"/>
</dbReference>
<feature type="transmembrane region" description="Helical" evidence="5">
    <location>
        <begin position="156"/>
        <end position="180"/>
    </location>
</feature>
<dbReference type="InterPro" id="IPR020846">
    <property type="entry name" value="MFS_dom"/>
</dbReference>
<evidence type="ECO:0000313" key="7">
    <source>
        <dbReference type="EMBL" id="KIM38007.1"/>
    </source>
</evidence>
<keyword evidence="4 5" id="KW-0472">Membrane</keyword>
<dbReference type="PROSITE" id="PS50850">
    <property type="entry name" value="MFS"/>
    <property type="match status" value="1"/>
</dbReference>
<evidence type="ECO:0000256" key="2">
    <source>
        <dbReference type="ARBA" id="ARBA00022692"/>
    </source>
</evidence>
<dbReference type="Gene3D" id="1.20.1250.20">
    <property type="entry name" value="MFS general substrate transporter like domains"/>
    <property type="match status" value="2"/>
</dbReference>
<feature type="transmembrane region" description="Helical" evidence="5">
    <location>
        <begin position="107"/>
        <end position="126"/>
    </location>
</feature>
<feature type="transmembrane region" description="Helical" evidence="5">
    <location>
        <begin position="416"/>
        <end position="436"/>
    </location>
</feature>
<dbReference type="InterPro" id="IPR005829">
    <property type="entry name" value="Sugar_transporter_CS"/>
</dbReference>
<dbReference type="PANTHER" id="PTHR24064">
    <property type="entry name" value="SOLUTE CARRIER FAMILY 22 MEMBER"/>
    <property type="match status" value="1"/>
</dbReference>
<feature type="transmembrane region" description="Helical" evidence="5">
    <location>
        <begin position="325"/>
        <end position="345"/>
    </location>
</feature>
<keyword evidence="8" id="KW-1185">Reference proteome</keyword>
<feature type="transmembrane region" description="Helical" evidence="5">
    <location>
        <begin position="133"/>
        <end position="150"/>
    </location>
</feature>
<dbReference type="GO" id="GO:0022857">
    <property type="term" value="F:transmembrane transporter activity"/>
    <property type="evidence" value="ECO:0007669"/>
    <property type="project" value="InterPro"/>
</dbReference>
<proteinExistence type="predicted"/>
<dbReference type="STRING" id="686832.A0A0C2YAG0"/>
<dbReference type="OrthoDB" id="433512at2759"/>
<keyword evidence="2 5" id="KW-0812">Transmembrane</keyword>
<dbReference type="PROSITE" id="PS00216">
    <property type="entry name" value="SUGAR_TRANSPORT_1"/>
    <property type="match status" value="1"/>
</dbReference>
<evidence type="ECO:0000313" key="8">
    <source>
        <dbReference type="Proteomes" id="UP000053424"/>
    </source>
</evidence>
<dbReference type="AlphaFoldDB" id="A0A0C2YAG0"/>
<evidence type="ECO:0000256" key="5">
    <source>
        <dbReference type="SAM" id="Phobius"/>
    </source>
</evidence>
<feature type="transmembrane region" description="Helical" evidence="5">
    <location>
        <begin position="241"/>
        <end position="262"/>
    </location>
</feature>
<evidence type="ECO:0000259" key="6">
    <source>
        <dbReference type="PROSITE" id="PS50850"/>
    </source>
</evidence>
<keyword evidence="3 5" id="KW-1133">Transmembrane helix</keyword>
<reference evidence="8" key="2">
    <citation type="submission" date="2015-01" db="EMBL/GenBank/DDBJ databases">
        <title>Evolutionary Origins and Diversification of the Mycorrhizal Mutualists.</title>
        <authorList>
            <consortium name="DOE Joint Genome Institute"/>
            <consortium name="Mycorrhizal Genomics Consortium"/>
            <person name="Kohler A."/>
            <person name="Kuo A."/>
            <person name="Nagy L.G."/>
            <person name="Floudas D."/>
            <person name="Copeland A."/>
            <person name="Barry K.W."/>
            <person name="Cichocki N."/>
            <person name="Veneault-Fourrey C."/>
            <person name="LaButti K."/>
            <person name="Lindquist E.A."/>
            <person name="Lipzen A."/>
            <person name="Lundell T."/>
            <person name="Morin E."/>
            <person name="Murat C."/>
            <person name="Riley R."/>
            <person name="Ohm R."/>
            <person name="Sun H."/>
            <person name="Tunlid A."/>
            <person name="Henrissat B."/>
            <person name="Grigoriev I.V."/>
            <person name="Hibbett D.S."/>
            <person name="Martin F."/>
        </authorList>
    </citation>
    <scope>NUCLEOTIDE SEQUENCE [LARGE SCALE GENOMIC DNA]</scope>
    <source>
        <strain evidence="8">h7</strain>
    </source>
</reference>
<dbReference type="SUPFAM" id="SSF103473">
    <property type="entry name" value="MFS general substrate transporter"/>
    <property type="match status" value="1"/>
</dbReference>
<organism evidence="7 8">
    <name type="scientific">Hebeloma cylindrosporum</name>
    <dbReference type="NCBI Taxonomy" id="76867"/>
    <lineage>
        <taxon>Eukaryota</taxon>
        <taxon>Fungi</taxon>
        <taxon>Dikarya</taxon>
        <taxon>Basidiomycota</taxon>
        <taxon>Agaricomycotina</taxon>
        <taxon>Agaricomycetes</taxon>
        <taxon>Agaricomycetidae</taxon>
        <taxon>Agaricales</taxon>
        <taxon>Agaricineae</taxon>
        <taxon>Hymenogastraceae</taxon>
        <taxon>Hebeloma</taxon>
    </lineage>
</organism>
<dbReference type="InterPro" id="IPR036259">
    <property type="entry name" value="MFS_trans_sf"/>
</dbReference>
<comment type="subcellular location">
    <subcellularLocation>
        <location evidence="1">Membrane</location>
        <topology evidence="1">Multi-pass membrane protein</topology>
    </subcellularLocation>
</comment>